<accession>B4D960</accession>
<keyword evidence="2" id="KW-1185">Reference proteome</keyword>
<dbReference type="STRING" id="497964.CfE428DRAFT_5450"/>
<sequence length="140" mass="16138">MNWEQITELCHTELLSMREGLPKVVTLFPDARDVPQAFLAYESATNDTIEVAIRQFAEYRTWPKLTPIERIMLSFRLEFAVSIGSLLCEQPAPWEDAETADASRNTEDRLGWLLLFAWGQHGFTGLHDNLRRLLTEEDVD</sequence>
<name>B4D960_9BACT</name>
<proteinExistence type="predicted"/>
<evidence type="ECO:0000313" key="2">
    <source>
        <dbReference type="Proteomes" id="UP000005824"/>
    </source>
</evidence>
<protein>
    <submittedName>
        <fullName evidence="1">Uncharacterized protein</fullName>
    </submittedName>
</protein>
<dbReference type="EMBL" id="ABVL01000024">
    <property type="protein sequence ID" value="EDY17105.1"/>
    <property type="molecule type" value="Genomic_DNA"/>
</dbReference>
<dbReference type="RefSeq" id="WP_006982771.1">
    <property type="nucleotide sequence ID" value="NZ_ABVL01000024.1"/>
</dbReference>
<dbReference type="InParanoid" id="B4D960"/>
<dbReference type="Proteomes" id="UP000005824">
    <property type="component" value="Unassembled WGS sequence"/>
</dbReference>
<organism evidence="1 2">
    <name type="scientific">Chthoniobacter flavus Ellin428</name>
    <dbReference type="NCBI Taxonomy" id="497964"/>
    <lineage>
        <taxon>Bacteria</taxon>
        <taxon>Pseudomonadati</taxon>
        <taxon>Verrucomicrobiota</taxon>
        <taxon>Spartobacteria</taxon>
        <taxon>Chthoniobacterales</taxon>
        <taxon>Chthoniobacteraceae</taxon>
        <taxon>Chthoniobacter</taxon>
    </lineage>
</organism>
<comment type="caution">
    <text evidence="1">The sequence shown here is derived from an EMBL/GenBank/DDBJ whole genome shotgun (WGS) entry which is preliminary data.</text>
</comment>
<dbReference type="AlphaFoldDB" id="B4D960"/>
<evidence type="ECO:0000313" key="1">
    <source>
        <dbReference type="EMBL" id="EDY17105.1"/>
    </source>
</evidence>
<reference evidence="1 2" key="1">
    <citation type="journal article" date="2011" name="J. Bacteriol.">
        <title>Genome sequence of Chthoniobacter flavus Ellin428, an aerobic heterotrophic soil bacterium.</title>
        <authorList>
            <person name="Kant R."/>
            <person name="van Passel M.W."/>
            <person name="Palva A."/>
            <person name="Lucas S."/>
            <person name="Lapidus A."/>
            <person name="Glavina Del Rio T."/>
            <person name="Dalin E."/>
            <person name="Tice H."/>
            <person name="Bruce D."/>
            <person name="Goodwin L."/>
            <person name="Pitluck S."/>
            <person name="Larimer F.W."/>
            <person name="Land M.L."/>
            <person name="Hauser L."/>
            <person name="Sangwan P."/>
            <person name="de Vos W.M."/>
            <person name="Janssen P.H."/>
            <person name="Smidt H."/>
        </authorList>
    </citation>
    <scope>NUCLEOTIDE SEQUENCE [LARGE SCALE GENOMIC DNA]</scope>
    <source>
        <strain evidence="1 2">Ellin428</strain>
    </source>
</reference>
<gene>
    <name evidence="1" type="ORF">CfE428DRAFT_5450</name>
</gene>